<sequence length="118" mass="12157">MTTRSLILAGAVAAFILPTAVVAQEATPAGAMSSTTDTTGSYTIVRRTVGEMQTEDRSSDGTVATTANTNTTPADIQRTIDANPGLGEELAKQGVAVEEIGAISVQPNGQVVIYDRTT</sequence>
<dbReference type="AlphaFoldDB" id="A0A917D6J0"/>
<gene>
    <name evidence="3" type="ORF">GCM10011335_07340</name>
</gene>
<proteinExistence type="predicted"/>
<reference evidence="3" key="1">
    <citation type="journal article" date="2014" name="Int. J. Syst. Evol. Microbiol.">
        <title>Complete genome sequence of Corynebacterium casei LMG S-19264T (=DSM 44701T), isolated from a smear-ripened cheese.</title>
        <authorList>
            <consortium name="US DOE Joint Genome Institute (JGI-PGF)"/>
            <person name="Walter F."/>
            <person name="Albersmeier A."/>
            <person name="Kalinowski J."/>
            <person name="Ruckert C."/>
        </authorList>
    </citation>
    <scope>NUCLEOTIDE SEQUENCE</scope>
    <source>
        <strain evidence="3">CGMCC 1.15493</strain>
    </source>
</reference>
<protein>
    <submittedName>
        <fullName evidence="3">Uncharacterized protein</fullName>
    </submittedName>
</protein>
<comment type="caution">
    <text evidence="3">The sequence shown here is derived from an EMBL/GenBank/DDBJ whole genome shotgun (WGS) entry which is preliminary data.</text>
</comment>
<keyword evidence="4" id="KW-1185">Reference proteome</keyword>
<keyword evidence="2" id="KW-0732">Signal</keyword>
<accession>A0A917D6J0</accession>
<dbReference type="EMBL" id="BMJJ01000001">
    <property type="protein sequence ID" value="GGD06877.1"/>
    <property type="molecule type" value="Genomic_DNA"/>
</dbReference>
<feature type="chain" id="PRO_5037226560" evidence="2">
    <location>
        <begin position="24"/>
        <end position="118"/>
    </location>
</feature>
<evidence type="ECO:0000313" key="3">
    <source>
        <dbReference type="EMBL" id="GGD06877.1"/>
    </source>
</evidence>
<evidence type="ECO:0000256" key="2">
    <source>
        <dbReference type="SAM" id="SignalP"/>
    </source>
</evidence>
<feature type="compositionally biased region" description="Low complexity" evidence="1">
    <location>
        <begin position="62"/>
        <end position="72"/>
    </location>
</feature>
<evidence type="ECO:0000313" key="4">
    <source>
        <dbReference type="Proteomes" id="UP000613160"/>
    </source>
</evidence>
<name>A0A917D6J0_9HYPH</name>
<dbReference type="RefSeq" id="WP_188849174.1">
    <property type="nucleotide sequence ID" value="NZ_BMJJ01000001.1"/>
</dbReference>
<dbReference type="Proteomes" id="UP000613160">
    <property type="component" value="Unassembled WGS sequence"/>
</dbReference>
<feature type="signal peptide" evidence="2">
    <location>
        <begin position="1"/>
        <end position="23"/>
    </location>
</feature>
<reference evidence="3" key="2">
    <citation type="submission" date="2020-09" db="EMBL/GenBank/DDBJ databases">
        <authorList>
            <person name="Sun Q."/>
            <person name="Zhou Y."/>
        </authorList>
    </citation>
    <scope>NUCLEOTIDE SEQUENCE</scope>
    <source>
        <strain evidence="3">CGMCC 1.15493</strain>
    </source>
</reference>
<feature type="region of interest" description="Disordered" evidence="1">
    <location>
        <begin position="51"/>
        <end position="77"/>
    </location>
</feature>
<evidence type="ECO:0000256" key="1">
    <source>
        <dbReference type="SAM" id="MobiDB-lite"/>
    </source>
</evidence>
<organism evidence="3 4">
    <name type="scientific">Aureimonas glaciei</name>
    <dbReference type="NCBI Taxonomy" id="1776957"/>
    <lineage>
        <taxon>Bacteria</taxon>
        <taxon>Pseudomonadati</taxon>
        <taxon>Pseudomonadota</taxon>
        <taxon>Alphaproteobacteria</taxon>
        <taxon>Hyphomicrobiales</taxon>
        <taxon>Aurantimonadaceae</taxon>
        <taxon>Aureimonas</taxon>
    </lineage>
</organism>